<reference evidence="2" key="1">
    <citation type="submission" date="2022-02" db="EMBL/GenBank/DDBJ databases">
        <title>Polaribacter sp. MSW13, isolated from seawater.</title>
        <authorList>
            <person name="Kristyanto S."/>
            <person name="Jung J."/>
            <person name="Jeon C.O."/>
        </authorList>
    </citation>
    <scope>NUCLEOTIDE SEQUENCE</scope>
    <source>
        <strain evidence="2">MSW13</strain>
    </source>
</reference>
<evidence type="ECO:0000313" key="2">
    <source>
        <dbReference type="EMBL" id="MCI2229373.1"/>
    </source>
</evidence>
<proteinExistence type="predicted"/>
<keyword evidence="3" id="KW-1185">Reference proteome</keyword>
<comment type="caution">
    <text evidence="2">The sequence shown here is derived from an EMBL/GenBank/DDBJ whole genome shotgun (WGS) entry which is preliminary data.</text>
</comment>
<dbReference type="Proteomes" id="UP001139369">
    <property type="component" value="Unassembled WGS sequence"/>
</dbReference>
<organism evidence="2 3">
    <name type="scientific">Polaribacter marinus</name>
    <dbReference type="NCBI Taxonomy" id="2916838"/>
    <lineage>
        <taxon>Bacteria</taxon>
        <taxon>Pseudomonadati</taxon>
        <taxon>Bacteroidota</taxon>
        <taxon>Flavobacteriia</taxon>
        <taxon>Flavobacteriales</taxon>
        <taxon>Flavobacteriaceae</taxon>
    </lineage>
</organism>
<evidence type="ECO:0000256" key="1">
    <source>
        <dbReference type="SAM" id="SignalP"/>
    </source>
</evidence>
<evidence type="ECO:0000313" key="3">
    <source>
        <dbReference type="Proteomes" id="UP001139369"/>
    </source>
</evidence>
<dbReference type="AlphaFoldDB" id="A0A9X1VPE3"/>
<gene>
    <name evidence="2" type="ORF">MC378_09365</name>
</gene>
<name>A0A9X1VPE3_9FLAO</name>
<dbReference type="EMBL" id="JAKQYM010000006">
    <property type="protein sequence ID" value="MCI2229373.1"/>
    <property type="molecule type" value="Genomic_DNA"/>
</dbReference>
<accession>A0A9X1VPE3</accession>
<feature type="chain" id="PRO_5040775176" evidence="1">
    <location>
        <begin position="20"/>
        <end position="144"/>
    </location>
</feature>
<keyword evidence="1" id="KW-0732">Signal</keyword>
<protein>
    <submittedName>
        <fullName evidence="2">Uncharacterized protein</fullName>
    </submittedName>
</protein>
<dbReference type="RefSeq" id="WP_242178498.1">
    <property type="nucleotide sequence ID" value="NZ_JAKQYM010000006.1"/>
</dbReference>
<sequence length="144" mass="16557">MKKLHLFFTLAIIAFSIQGQELAMNTPSNYSNNITSEATSSAIVPLLTKTTYTYKYHGNDVLVIFTDNEHIEYFNNKKHFIKSSLVWTSNDECYMTIEDSNLPNFPFSNGTKLNMKITKIKRGYIFYESTLGGRSWTGKMKKLN</sequence>
<feature type="signal peptide" evidence="1">
    <location>
        <begin position="1"/>
        <end position="19"/>
    </location>
</feature>